<keyword evidence="2" id="KW-0812">Transmembrane</keyword>
<keyword evidence="4" id="KW-1185">Reference proteome</keyword>
<dbReference type="STRING" id="1239962.C943_03209"/>
<evidence type="ECO:0000313" key="4">
    <source>
        <dbReference type="Proteomes" id="UP000010953"/>
    </source>
</evidence>
<accession>M7Y2C4</accession>
<feature type="region of interest" description="Disordered" evidence="1">
    <location>
        <begin position="539"/>
        <end position="562"/>
    </location>
</feature>
<dbReference type="InterPro" id="IPR050310">
    <property type="entry name" value="VPS10-sortilin"/>
</dbReference>
<evidence type="ECO:0000256" key="2">
    <source>
        <dbReference type="SAM" id="Phobius"/>
    </source>
</evidence>
<dbReference type="PANTHER" id="PTHR12106">
    <property type="entry name" value="SORTILIN RELATED"/>
    <property type="match status" value="1"/>
</dbReference>
<protein>
    <submittedName>
        <fullName evidence="3">Glycosyl hydrolase</fullName>
    </submittedName>
</protein>
<keyword evidence="2" id="KW-1133">Transmembrane helix</keyword>
<sequence>MECFEKFGTSLLDFPTKQAMRILFTFLLGISTTILIAQTQLPMRYRNIGPHRGGRSVTATGVVGDPLTYYMGITGGGVWKTSDAGQLWENISDGYFTTGSVGAIAVSESHPRIVYVGMGEHAPRGVMTSYGDGVYKSIDGGSTWKKVGLEKTQHISRIIIHPENPDIVYVAAQGALHAPNEDRGIFKTTNGGETWEKILYVDTKTGAAELSMDMNYPEILYAAMWEHQRLPWKVISGGPGSDLYKSTDAGKTWKKINQGLPKEKGKMAIAVSRANSSKVYALIESDSNKDLGGLFVSNDAGENWTLASGDNRLTQRAWYYIEVFADPGDENTVYVLSAPALRSIDGGKNWEVLPNAHGDYHDLWINPKNSKNMVIADDGGAAISFNYAKTWSRQDNMPTAQMYRINTDNQFPYRIYGGQQDNTSLVINSMALGRGGITQEHWNYSAGGESAFLAFDPNDPRYVLGGVYLGTIEVLDTKAQAGTNIMAAPILYLGRDASDMKYRFNWNAPIIWSQHEPNTFYHAAQHVLRTRDLGTTWEEASPDLTKNEKEKQGKGGGPYTNEAVGAENYGTIAYIIESPHEKGVMWTGSDDGLVHLTKDGGKTWENVTPKGLPETLVNAIEVSPHDAATAYIATTRYKFNDYTPAIYKTTDYGKTWINISKGIPYGAFTRVVREDTQIKNLLFAGTETGVYISRNSGQSWDPFQLNLPVTPITDLKIAHNDLIVATSGRSYWILDDLQPVRELKTKVEKPLLYTPDDTYNGSWYSSLNSNSATGKDPLVGVNPASGMVLYYHLPENHVDSIPVTLEIRNEAGEMIRRFSSKKDASFISYDGGPSPEPVISSKKGVNRFVWDLRHATMPGIPTAFIEGSYRGHKAIPGSYQIKVKAGNDSSQVSAKIIPNPHFALTQEAYVEYDRFMSEMEKELTAMHRMVNTAMAYQNQLKALMDQIKTDADRKDLYLAAQTLQKRMQAWDESMVQRKSKAYDDVENFPNKFTANYLYLINQSDSEIPRITQGSRDRLAELNAEWVTLKAEGNALLQEEIPKFNALAQEKGVGVLFVKNE</sequence>
<dbReference type="Proteomes" id="UP000010953">
    <property type="component" value="Unassembled WGS sequence"/>
</dbReference>
<evidence type="ECO:0000256" key="1">
    <source>
        <dbReference type="SAM" id="MobiDB-lite"/>
    </source>
</evidence>
<dbReference type="CDD" id="cd15482">
    <property type="entry name" value="Sialidase_non-viral"/>
    <property type="match status" value="1"/>
</dbReference>
<keyword evidence="3" id="KW-0378">Hydrolase</keyword>
<keyword evidence="2" id="KW-0472">Membrane</keyword>
<reference evidence="3" key="1">
    <citation type="submission" date="2013-01" db="EMBL/GenBank/DDBJ databases">
        <title>Genome assembly of Mariniradius saccharolyticus AK6.</title>
        <authorList>
            <person name="Vaidya B."/>
            <person name="Khatri I."/>
            <person name="Tanuku N.R.S."/>
            <person name="Subramanian S."/>
            <person name="Pinnaka A."/>
        </authorList>
    </citation>
    <scope>NUCLEOTIDE SEQUENCE [LARGE SCALE GENOMIC DNA]</scope>
    <source>
        <strain evidence="3">AK6</strain>
    </source>
</reference>
<dbReference type="SUPFAM" id="SSF110296">
    <property type="entry name" value="Oligoxyloglucan reducing end-specific cellobiohydrolase"/>
    <property type="match status" value="2"/>
</dbReference>
<dbReference type="EMBL" id="AMZY02000004">
    <property type="protein sequence ID" value="EMS34887.1"/>
    <property type="molecule type" value="Genomic_DNA"/>
</dbReference>
<evidence type="ECO:0000313" key="3">
    <source>
        <dbReference type="EMBL" id="EMS34887.1"/>
    </source>
</evidence>
<proteinExistence type="predicted"/>
<dbReference type="InterPro" id="IPR015943">
    <property type="entry name" value="WD40/YVTN_repeat-like_dom_sf"/>
</dbReference>
<dbReference type="Gene3D" id="2.130.10.10">
    <property type="entry name" value="YVTN repeat-like/Quinoprotein amine dehydrogenase"/>
    <property type="match status" value="3"/>
</dbReference>
<dbReference type="AlphaFoldDB" id="M7Y2C4"/>
<dbReference type="eggNOG" id="COG4447">
    <property type="taxonomic scope" value="Bacteria"/>
</dbReference>
<gene>
    <name evidence="3" type="ORF">C943_03209</name>
</gene>
<dbReference type="GO" id="GO:0016787">
    <property type="term" value="F:hydrolase activity"/>
    <property type="evidence" value="ECO:0007669"/>
    <property type="project" value="UniProtKB-KW"/>
</dbReference>
<dbReference type="PANTHER" id="PTHR12106:SF27">
    <property type="entry name" value="SORTILIN-RELATED RECEPTOR"/>
    <property type="match status" value="1"/>
</dbReference>
<dbReference type="InParanoid" id="M7Y2C4"/>
<comment type="caution">
    <text evidence="3">The sequence shown here is derived from an EMBL/GenBank/DDBJ whole genome shotgun (WGS) entry which is preliminary data.</text>
</comment>
<organism evidence="3 4">
    <name type="scientific">Mariniradius saccharolyticus AK6</name>
    <dbReference type="NCBI Taxonomy" id="1239962"/>
    <lineage>
        <taxon>Bacteria</taxon>
        <taxon>Pseudomonadati</taxon>
        <taxon>Bacteroidota</taxon>
        <taxon>Cytophagia</taxon>
        <taxon>Cytophagales</taxon>
        <taxon>Cyclobacteriaceae</taxon>
        <taxon>Mariniradius</taxon>
    </lineage>
</organism>
<feature type="transmembrane region" description="Helical" evidence="2">
    <location>
        <begin position="20"/>
        <end position="37"/>
    </location>
</feature>
<name>M7Y2C4_9BACT</name>